<protein>
    <submittedName>
        <fullName evidence="1">Uncharacterized protein</fullName>
    </submittedName>
</protein>
<comment type="caution">
    <text evidence="1">The sequence shown here is derived from an EMBL/GenBank/DDBJ whole genome shotgun (WGS) entry which is preliminary data.</text>
</comment>
<dbReference type="EMBL" id="LAZR01021634">
    <property type="protein sequence ID" value="KKL84685.1"/>
    <property type="molecule type" value="Genomic_DNA"/>
</dbReference>
<name>A0A0F9HSL2_9ZZZZ</name>
<reference evidence="1" key="1">
    <citation type="journal article" date="2015" name="Nature">
        <title>Complex archaea that bridge the gap between prokaryotes and eukaryotes.</title>
        <authorList>
            <person name="Spang A."/>
            <person name="Saw J.H."/>
            <person name="Jorgensen S.L."/>
            <person name="Zaremba-Niedzwiedzka K."/>
            <person name="Martijn J."/>
            <person name="Lind A.E."/>
            <person name="van Eijk R."/>
            <person name="Schleper C."/>
            <person name="Guy L."/>
            <person name="Ettema T.J."/>
        </authorList>
    </citation>
    <scope>NUCLEOTIDE SEQUENCE</scope>
</reference>
<dbReference type="AlphaFoldDB" id="A0A0F9HSL2"/>
<organism evidence="1">
    <name type="scientific">marine sediment metagenome</name>
    <dbReference type="NCBI Taxonomy" id="412755"/>
    <lineage>
        <taxon>unclassified sequences</taxon>
        <taxon>metagenomes</taxon>
        <taxon>ecological metagenomes</taxon>
    </lineage>
</organism>
<evidence type="ECO:0000313" key="1">
    <source>
        <dbReference type="EMBL" id="KKL84685.1"/>
    </source>
</evidence>
<accession>A0A0F9HSL2</accession>
<proteinExistence type="predicted"/>
<sequence length="113" mass="13487">MFKTLLISLSLIFLFIFNGFAEDNLQRFNNISVYQHSENQNYKISLFTSLKKGTWFFQNVYDNFVTSDYNRVYDYYAITTAGKYINKKVSVRVQIEQGRNFRTNYYFGIGIDF</sequence>
<gene>
    <name evidence="1" type="ORF">LCGC14_1962260</name>
</gene>